<keyword evidence="5" id="KW-1185">Reference proteome</keyword>
<dbReference type="SUPFAM" id="SSF57701">
    <property type="entry name" value="Zn2/Cys6 DNA-binding domain"/>
    <property type="match status" value="1"/>
</dbReference>
<dbReference type="EMBL" id="JABEYC010000166">
    <property type="protein sequence ID" value="KAF4981482.1"/>
    <property type="molecule type" value="Genomic_DNA"/>
</dbReference>
<dbReference type="CDD" id="cd00067">
    <property type="entry name" value="GAL4"/>
    <property type="match status" value="1"/>
</dbReference>
<name>A0A8H4XNA9_9HYPO</name>
<proteinExistence type="predicted"/>
<dbReference type="GO" id="GO:0001228">
    <property type="term" value="F:DNA-binding transcription activator activity, RNA polymerase II-specific"/>
    <property type="evidence" value="ECO:0007669"/>
    <property type="project" value="TreeGrafter"/>
</dbReference>
<evidence type="ECO:0000259" key="3">
    <source>
        <dbReference type="PROSITE" id="PS50048"/>
    </source>
</evidence>
<dbReference type="Gene3D" id="4.10.240.10">
    <property type="entry name" value="Zn(2)-C6 fungal-type DNA-binding domain"/>
    <property type="match status" value="1"/>
</dbReference>
<dbReference type="Proteomes" id="UP000635477">
    <property type="component" value="Unassembled WGS sequence"/>
</dbReference>
<organism evidence="4 5">
    <name type="scientific">Fusarium zealandicum</name>
    <dbReference type="NCBI Taxonomy" id="1053134"/>
    <lineage>
        <taxon>Eukaryota</taxon>
        <taxon>Fungi</taxon>
        <taxon>Dikarya</taxon>
        <taxon>Ascomycota</taxon>
        <taxon>Pezizomycotina</taxon>
        <taxon>Sordariomycetes</taxon>
        <taxon>Hypocreomycetidae</taxon>
        <taxon>Hypocreales</taxon>
        <taxon>Nectriaceae</taxon>
        <taxon>Fusarium</taxon>
        <taxon>Fusarium staphyleae species complex</taxon>
    </lineage>
</organism>
<feature type="domain" description="Zn(2)-C6 fungal-type" evidence="3">
    <location>
        <begin position="26"/>
        <end position="56"/>
    </location>
</feature>
<dbReference type="PROSITE" id="PS50048">
    <property type="entry name" value="ZN2_CY6_FUNGAL_2"/>
    <property type="match status" value="1"/>
</dbReference>
<gene>
    <name evidence="4" type="ORF">FZEAL_2725</name>
</gene>
<dbReference type="PANTHER" id="PTHR47784:SF9">
    <property type="entry name" value="ZN(II)2CYS6 TRANSCRIPTION FACTOR (EUROFUNG)"/>
    <property type="match status" value="1"/>
</dbReference>
<reference evidence="4" key="2">
    <citation type="submission" date="2020-05" db="EMBL/GenBank/DDBJ databases">
        <authorList>
            <person name="Kim H.-S."/>
            <person name="Proctor R.H."/>
            <person name="Brown D.W."/>
        </authorList>
    </citation>
    <scope>NUCLEOTIDE SEQUENCE</scope>
    <source>
        <strain evidence="4">NRRL 22465</strain>
    </source>
</reference>
<dbReference type="OrthoDB" id="416217at2759"/>
<dbReference type="Pfam" id="PF00172">
    <property type="entry name" value="Zn_clus"/>
    <property type="match status" value="1"/>
</dbReference>
<dbReference type="GO" id="GO:0008270">
    <property type="term" value="F:zinc ion binding"/>
    <property type="evidence" value="ECO:0007669"/>
    <property type="project" value="InterPro"/>
</dbReference>
<dbReference type="SMART" id="SM00066">
    <property type="entry name" value="GAL4"/>
    <property type="match status" value="1"/>
</dbReference>
<accession>A0A8H4XNA9</accession>
<dbReference type="AlphaFoldDB" id="A0A8H4XNA9"/>
<dbReference type="InterPro" id="IPR036864">
    <property type="entry name" value="Zn2-C6_fun-type_DNA-bd_sf"/>
</dbReference>
<comment type="caution">
    <text evidence="4">The sequence shown here is derived from an EMBL/GenBank/DDBJ whole genome shotgun (WGS) entry which is preliminary data.</text>
</comment>
<dbReference type="PANTHER" id="PTHR47784">
    <property type="entry name" value="STEROL UPTAKE CONTROL PROTEIN 2"/>
    <property type="match status" value="1"/>
</dbReference>
<evidence type="ECO:0000256" key="2">
    <source>
        <dbReference type="SAM" id="MobiDB-lite"/>
    </source>
</evidence>
<feature type="compositionally biased region" description="Basic and acidic residues" evidence="2">
    <location>
        <begin position="1"/>
        <end position="14"/>
    </location>
</feature>
<evidence type="ECO:0000256" key="1">
    <source>
        <dbReference type="ARBA" id="ARBA00023242"/>
    </source>
</evidence>
<evidence type="ECO:0000313" key="5">
    <source>
        <dbReference type="Proteomes" id="UP000635477"/>
    </source>
</evidence>
<evidence type="ECO:0000313" key="4">
    <source>
        <dbReference type="EMBL" id="KAF4981482.1"/>
    </source>
</evidence>
<protein>
    <recommendedName>
        <fullName evidence="3">Zn(2)-C6 fungal-type domain-containing protein</fullName>
    </recommendedName>
</protein>
<feature type="region of interest" description="Disordered" evidence="2">
    <location>
        <begin position="1"/>
        <end position="20"/>
    </location>
</feature>
<dbReference type="InterPro" id="IPR053157">
    <property type="entry name" value="Sterol_Uptake_Regulator"/>
</dbReference>
<sequence length="439" mass="49275">MTVTGEQDKKDGPVRQRKAHRKSRLGCSNCKLRSVKCDEAKPSCKRCVASGFVCSFTQTSTLQLAHRSAGPVFSVVDLSADRRLKPPCPGLRIPIAQPTRGAVGEIVLGEAELAVLERFRLRTVYTVGTDKTRHLYTQGAYNLGIKHPFLIHVFLAFALLHDSHLSPSQPASHRSALAFHWYHATALFHKRLLAAHSVPDLSVLPSSERDALWASAALLGAAAFALLDTHDVETVWPLKEPDAMDLDWLKMSDGKKVVWQIADPSREESVFHELVESRTDVPNGLKAIPPDALPRGFYTLFDLDPSSTAASNPYHVAASLLAQLIPREINGNTVVEFLSFLTQLDPRYRKLLEEKDHRAMVLLVWWYAKAARHKSWWMQRRSIVEGQAICIYLDRHCGHVEDIQELLEFPKRVFGLWDESTKVASAVYVSTKRVDSQVY</sequence>
<dbReference type="InterPro" id="IPR001138">
    <property type="entry name" value="Zn2Cys6_DnaBD"/>
</dbReference>
<reference evidence="4" key="1">
    <citation type="journal article" date="2020" name="BMC Genomics">
        <title>Correction to: Identification and distribution of gene clusters required for synthesis of sphingolipid metabolism inhibitors in diverse species of the filamentous fungus Fusarium.</title>
        <authorList>
            <person name="Kim H.S."/>
            <person name="Lohmar J.M."/>
            <person name="Busman M."/>
            <person name="Brown D.W."/>
            <person name="Naumann T.A."/>
            <person name="Divon H.H."/>
            <person name="Lysoe E."/>
            <person name="Uhlig S."/>
            <person name="Proctor R.H."/>
        </authorList>
    </citation>
    <scope>NUCLEOTIDE SEQUENCE</scope>
    <source>
        <strain evidence="4">NRRL 22465</strain>
    </source>
</reference>
<keyword evidence="1" id="KW-0539">Nucleus</keyword>